<proteinExistence type="predicted"/>
<gene>
    <name evidence="1" type="ORF">DSO57_1021468</name>
</gene>
<evidence type="ECO:0000313" key="1">
    <source>
        <dbReference type="EMBL" id="KAJ9084701.1"/>
    </source>
</evidence>
<keyword evidence="2" id="KW-1185">Reference proteome</keyword>
<evidence type="ECO:0000313" key="2">
    <source>
        <dbReference type="Proteomes" id="UP001165960"/>
    </source>
</evidence>
<organism evidence="1 2">
    <name type="scientific">Entomophthora muscae</name>
    <dbReference type="NCBI Taxonomy" id="34485"/>
    <lineage>
        <taxon>Eukaryota</taxon>
        <taxon>Fungi</taxon>
        <taxon>Fungi incertae sedis</taxon>
        <taxon>Zoopagomycota</taxon>
        <taxon>Entomophthoromycotina</taxon>
        <taxon>Entomophthoromycetes</taxon>
        <taxon>Entomophthorales</taxon>
        <taxon>Entomophthoraceae</taxon>
        <taxon>Entomophthora</taxon>
    </lineage>
</organism>
<accession>A0ACC2UDT5</accession>
<protein>
    <submittedName>
        <fullName evidence="1">Uncharacterized protein</fullName>
    </submittedName>
</protein>
<dbReference type="Proteomes" id="UP001165960">
    <property type="component" value="Unassembled WGS sequence"/>
</dbReference>
<name>A0ACC2UDT5_9FUNG</name>
<reference evidence="1" key="1">
    <citation type="submission" date="2022-04" db="EMBL/GenBank/DDBJ databases">
        <title>Genome of the entomopathogenic fungus Entomophthora muscae.</title>
        <authorList>
            <person name="Elya C."/>
            <person name="Lovett B.R."/>
            <person name="Lee E."/>
            <person name="Macias A.M."/>
            <person name="Hajek A.E."/>
            <person name="De Bivort B.L."/>
            <person name="Kasson M.T."/>
            <person name="De Fine Licht H.H."/>
            <person name="Stajich J.E."/>
        </authorList>
    </citation>
    <scope>NUCLEOTIDE SEQUENCE</scope>
    <source>
        <strain evidence="1">Berkeley</strain>
    </source>
</reference>
<dbReference type="EMBL" id="QTSX02000814">
    <property type="protein sequence ID" value="KAJ9084701.1"/>
    <property type="molecule type" value="Genomic_DNA"/>
</dbReference>
<sequence length="120" mass="13400">MLNLLETNLNVGVPCGALLLSPWIDLTSSLPSYTENGIADYIPGPELIKKLDLPSSVINTLKTYSYATYLLAKSCPELKDELLSERGHFYAPEPFLKYSLISPMNTKSFTRFPPLMMVII</sequence>
<comment type="caution">
    <text evidence="1">The sequence shown here is derived from an EMBL/GenBank/DDBJ whole genome shotgun (WGS) entry which is preliminary data.</text>
</comment>